<keyword evidence="3" id="KW-0378">Hydrolase</keyword>
<proteinExistence type="predicted"/>
<evidence type="ECO:0000256" key="4">
    <source>
        <dbReference type="ARBA" id="ARBA00022842"/>
    </source>
</evidence>
<evidence type="ECO:0000313" key="6">
    <source>
        <dbReference type="EMBL" id="TLQ48748.1"/>
    </source>
</evidence>
<sequence length="257" mass="28768">MDYQLHHRILVWMEQAAETLKYSLERELQVEEKKSPSDLVTEMDKATEQFFINKIRKYYPTHQIIGEEGQGDAVNDAKGTVWVIDPIDGTLNFVKAKNHFGIMIGIFEDGLPVAGYIYDVMNSDLYYGIVGEDVYLNNHPLESLKISQLNESLVLGNVESFSNNVYNMKALLNVSLGARSYGSAAIEIIGLIRGEAALYFSAGLQPWDFAAGYAICESMGYKVTTIDGSRPDILTRSPILFAHPNVHQEALELLSHK</sequence>
<dbReference type="OrthoDB" id="9772456at2"/>
<name>A0A5R9EME0_9LACT</name>
<dbReference type="PANTHER" id="PTHR20854">
    <property type="entry name" value="INOSITOL MONOPHOSPHATASE"/>
    <property type="match status" value="1"/>
</dbReference>
<feature type="binding site" evidence="5">
    <location>
        <position position="88"/>
    </location>
    <ligand>
        <name>Mg(2+)</name>
        <dbReference type="ChEBI" id="CHEBI:18420"/>
        <label>1</label>
        <note>catalytic</note>
    </ligand>
</feature>
<evidence type="ECO:0000256" key="3">
    <source>
        <dbReference type="ARBA" id="ARBA00022801"/>
    </source>
</evidence>
<comment type="caution">
    <text evidence="6">The sequence shown here is derived from an EMBL/GenBank/DDBJ whole genome shotgun (WGS) entry which is preliminary data.</text>
</comment>
<evidence type="ECO:0000256" key="5">
    <source>
        <dbReference type="PIRSR" id="PIRSR600760-2"/>
    </source>
</evidence>
<dbReference type="FunFam" id="3.30.540.10:FF:000003">
    <property type="entry name" value="Inositol-1-monophosphatase"/>
    <property type="match status" value="1"/>
</dbReference>
<dbReference type="GO" id="GO:0008934">
    <property type="term" value="F:inositol monophosphate 1-phosphatase activity"/>
    <property type="evidence" value="ECO:0007669"/>
    <property type="project" value="TreeGrafter"/>
</dbReference>
<feature type="binding site" evidence="5">
    <location>
        <position position="85"/>
    </location>
    <ligand>
        <name>Mg(2+)</name>
        <dbReference type="ChEBI" id="CHEBI:18420"/>
        <label>1</label>
        <note>catalytic</note>
    </ligand>
</feature>
<dbReference type="Pfam" id="PF00459">
    <property type="entry name" value="Inositol_P"/>
    <property type="match status" value="1"/>
</dbReference>
<evidence type="ECO:0000256" key="2">
    <source>
        <dbReference type="ARBA" id="ARBA00022723"/>
    </source>
</evidence>
<evidence type="ECO:0000256" key="1">
    <source>
        <dbReference type="ARBA" id="ARBA00001946"/>
    </source>
</evidence>
<dbReference type="GO" id="GO:0006020">
    <property type="term" value="P:inositol metabolic process"/>
    <property type="evidence" value="ECO:0007669"/>
    <property type="project" value="TreeGrafter"/>
</dbReference>
<dbReference type="PANTHER" id="PTHR20854:SF4">
    <property type="entry name" value="INOSITOL-1-MONOPHOSPHATASE-RELATED"/>
    <property type="match status" value="1"/>
</dbReference>
<dbReference type="AlphaFoldDB" id="A0A5R9EME0"/>
<dbReference type="Gene3D" id="3.30.540.10">
    <property type="entry name" value="Fructose-1,6-Bisphosphatase, subunit A, domain 1"/>
    <property type="match status" value="1"/>
</dbReference>
<feature type="binding site" evidence="5">
    <location>
        <position position="67"/>
    </location>
    <ligand>
        <name>Mg(2+)</name>
        <dbReference type="ChEBI" id="CHEBI:18420"/>
        <label>1</label>
        <note>catalytic</note>
    </ligand>
</feature>
<dbReference type="PRINTS" id="PR00377">
    <property type="entry name" value="IMPHPHTASES"/>
</dbReference>
<reference evidence="6 7" key="1">
    <citation type="submission" date="2019-05" db="EMBL/GenBank/DDBJ databases">
        <title>The metagenome of a microbial culture collection derived from dairy environment covers the genomic content of the human microbiome.</title>
        <authorList>
            <person name="Roder T."/>
            <person name="Wuthrich D."/>
            <person name="Sattari Z."/>
            <person name="Von Ah U."/>
            <person name="Bar C."/>
            <person name="Ronchi F."/>
            <person name="Macpherson A.J."/>
            <person name="Ganal-Vonarburg S.C."/>
            <person name="Bruggmann R."/>
            <person name="Vergeres G."/>
        </authorList>
    </citation>
    <scope>NUCLEOTIDE SEQUENCE [LARGE SCALE GENOMIC DNA]</scope>
    <source>
        <strain evidence="6 7">FAM 24227</strain>
    </source>
</reference>
<feature type="binding site" evidence="5">
    <location>
        <position position="208"/>
    </location>
    <ligand>
        <name>Mg(2+)</name>
        <dbReference type="ChEBI" id="CHEBI:18420"/>
        <label>1</label>
        <note>catalytic</note>
    </ligand>
</feature>
<feature type="binding site" evidence="5">
    <location>
        <position position="87"/>
    </location>
    <ligand>
        <name>Mg(2+)</name>
        <dbReference type="ChEBI" id="CHEBI:18420"/>
        <label>1</label>
        <note>catalytic</note>
    </ligand>
</feature>
<dbReference type="EMBL" id="VBSP01000008">
    <property type="protein sequence ID" value="TLQ48748.1"/>
    <property type="molecule type" value="Genomic_DNA"/>
</dbReference>
<dbReference type="PROSITE" id="PS00629">
    <property type="entry name" value="IMP_1"/>
    <property type="match status" value="1"/>
</dbReference>
<keyword evidence="4 5" id="KW-0460">Magnesium</keyword>
<protein>
    <submittedName>
        <fullName evidence="6">Inositol monophosphatase family protein</fullName>
    </submittedName>
</protein>
<dbReference type="RefSeq" id="WP_138404036.1">
    <property type="nucleotide sequence ID" value="NZ_VBSP01000008.1"/>
</dbReference>
<dbReference type="CDD" id="cd01637">
    <property type="entry name" value="IMPase_like"/>
    <property type="match status" value="1"/>
</dbReference>
<keyword evidence="2 5" id="KW-0479">Metal-binding</keyword>
<dbReference type="Gene3D" id="3.40.190.80">
    <property type="match status" value="1"/>
</dbReference>
<dbReference type="SUPFAM" id="SSF56655">
    <property type="entry name" value="Carbohydrate phosphatase"/>
    <property type="match status" value="1"/>
</dbReference>
<accession>A0A5R9EME0</accession>
<evidence type="ECO:0000313" key="7">
    <source>
        <dbReference type="Proteomes" id="UP000306420"/>
    </source>
</evidence>
<dbReference type="GO" id="GO:0046872">
    <property type="term" value="F:metal ion binding"/>
    <property type="evidence" value="ECO:0007669"/>
    <property type="project" value="UniProtKB-KW"/>
</dbReference>
<organism evidence="6 7">
    <name type="scientific">Ruoffia tabacinasalis</name>
    <dbReference type="NCBI Taxonomy" id="87458"/>
    <lineage>
        <taxon>Bacteria</taxon>
        <taxon>Bacillati</taxon>
        <taxon>Bacillota</taxon>
        <taxon>Bacilli</taxon>
        <taxon>Lactobacillales</taxon>
        <taxon>Aerococcaceae</taxon>
        <taxon>Ruoffia</taxon>
    </lineage>
</organism>
<dbReference type="Proteomes" id="UP000306420">
    <property type="component" value="Unassembled WGS sequence"/>
</dbReference>
<gene>
    <name evidence="6" type="ORF">FEZ33_03615</name>
</gene>
<comment type="cofactor">
    <cofactor evidence="1 5">
        <name>Mg(2+)</name>
        <dbReference type="ChEBI" id="CHEBI:18420"/>
    </cofactor>
</comment>
<dbReference type="InterPro" id="IPR020583">
    <property type="entry name" value="Inositol_monoP_metal-BS"/>
</dbReference>
<dbReference type="InterPro" id="IPR000760">
    <property type="entry name" value="Inositol_monophosphatase-like"/>
</dbReference>
<dbReference type="GO" id="GO:0007165">
    <property type="term" value="P:signal transduction"/>
    <property type="evidence" value="ECO:0007669"/>
    <property type="project" value="TreeGrafter"/>
</dbReference>